<keyword evidence="3" id="KW-1185">Reference proteome</keyword>
<gene>
    <name evidence="2" type="ORF">SBOR_3970</name>
</gene>
<evidence type="ECO:0000313" key="2">
    <source>
        <dbReference type="EMBL" id="ESZ95669.1"/>
    </source>
</evidence>
<sequence length="338" mass="39033">MDPEWLRPSKETSELFQTLLPKINESIKFYDVEYTVGTLRPIVRNRPSYWEEVIRFDSDGLIMVADATAEPLGSVILEFQNPEVSQQVTNTIFTRLVRHLAFWNHRRDFDILKRKFPSGFLHRKSEIDISRIFVEFRSDRHLSWSLGPLAGTIPLWIKDRFCSSGKWNGGEKSFKSRIRFFRAKFQDRQTLLNFYVHLENISRNEFTQSMLEDERHYLWAVRSLTLAANFTYELLDEGLHPNSKSFKDLQTMLWDGLGRSCPSSALAAIWPVLSKLPDDLLQEGNLIRRLVTPPRNSSPEALSDSQHGTSSESASLQNSIPELPQTPVKNAETDKDTN</sequence>
<protein>
    <submittedName>
        <fullName evidence="2">Uncharacterized protein</fullName>
    </submittedName>
</protein>
<dbReference type="AlphaFoldDB" id="W9CLX3"/>
<dbReference type="HOGENOM" id="CLU_821735_0_0_1"/>
<evidence type="ECO:0000256" key="1">
    <source>
        <dbReference type="SAM" id="MobiDB-lite"/>
    </source>
</evidence>
<dbReference type="EMBL" id="AYSA01000173">
    <property type="protein sequence ID" value="ESZ95669.1"/>
    <property type="molecule type" value="Genomic_DNA"/>
</dbReference>
<feature type="compositionally biased region" description="Polar residues" evidence="1">
    <location>
        <begin position="294"/>
        <end position="320"/>
    </location>
</feature>
<accession>W9CLX3</accession>
<evidence type="ECO:0000313" key="3">
    <source>
        <dbReference type="Proteomes" id="UP000019487"/>
    </source>
</evidence>
<feature type="region of interest" description="Disordered" evidence="1">
    <location>
        <begin position="291"/>
        <end position="338"/>
    </location>
</feature>
<comment type="caution">
    <text evidence="2">The sequence shown here is derived from an EMBL/GenBank/DDBJ whole genome shotgun (WGS) entry which is preliminary data.</text>
</comment>
<organism evidence="2 3">
    <name type="scientific">Sclerotinia borealis (strain F-4128)</name>
    <dbReference type="NCBI Taxonomy" id="1432307"/>
    <lineage>
        <taxon>Eukaryota</taxon>
        <taxon>Fungi</taxon>
        <taxon>Dikarya</taxon>
        <taxon>Ascomycota</taxon>
        <taxon>Pezizomycotina</taxon>
        <taxon>Leotiomycetes</taxon>
        <taxon>Helotiales</taxon>
        <taxon>Sclerotiniaceae</taxon>
        <taxon>Sclerotinia</taxon>
    </lineage>
</organism>
<proteinExistence type="predicted"/>
<reference evidence="2 3" key="1">
    <citation type="journal article" date="2014" name="Genome Announc.">
        <title>Draft genome sequence of Sclerotinia borealis, a psychrophilic plant pathogenic fungus.</title>
        <authorList>
            <person name="Mardanov A.V."/>
            <person name="Beletsky A.V."/>
            <person name="Kadnikov V.V."/>
            <person name="Ignatov A.N."/>
            <person name="Ravin N.V."/>
        </authorList>
    </citation>
    <scope>NUCLEOTIDE SEQUENCE [LARGE SCALE GENOMIC DNA]</scope>
    <source>
        <strain evidence="3">F-4157</strain>
    </source>
</reference>
<name>W9CLX3_SCLBF</name>
<dbReference type="Proteomes" id="UP000019487">
    <property type="component" value="Unassembled WGS sequence"/>
</dbReference>